<evidence type="ECO:0000256" key="4">
    <source>
        <dbReference type="ARBA" id="ARBA00022737"/>
    </source>
</evidence>
<dbReference type="SUPFAM" id="SSF51161">
    <property type="entry name" value="Trimeric LpxA-like enzymes"/>
    <property type="match status" value="1"/>
</dbReference>
<dbReference type="EMBL" id="CP011125">
    <property type="protein sequence ID" value="AKF04660.1"/>
    <property type="molecule type" value="Genomic_DNA"/>
</dbReference>
<accession>A0A0F6YI38</accession>
<dbReference type="PANTHER" id="PTHR43300:SF10">
    <property type="entry name" value="2,3,4,5-TETRAHYDROPYRIDINE-2,6-DICARBOXYLATE N-ACETYLTRANSFERASE"/>
    <property type="match status" value="1"/>
</dbReference>
<evidence type="ECO:0000313" key="8">
    <source>
        <dbReference type="EMBL" id="AKF04660.1"/>
    </source>
</evidence>
<dbReference type="InterPro" id="IPR011004">
    <property type="entry name" value="Trimer_LpxA-like_sf"/>
</dbReference>
<evidence type="ECO:0000256" key="1">
    <source>
        <dbReference type="ARBA" id="ARBA00007274"/>
    </source>
</evidence>
<dbReference type="Gene3D" id="2.160.10.10">
    <property type="entry name" value="Hexapeptide repeat proteins"/>
    <property type="match status" value="1"/>
</dbReference>
<dbReference type="GO" id="GO:0009085">
    <property type="term" value="P:lysine biosynthetic process"/>
    <property type="evidence" value="ECO:0007669"/>
    <property type="project" value="UniProtKB-KW"/>
</dbReference>
<organism evidence="8 9">
    <name type="scientific">Sandaracinus amylolyticus</name>
    <dbReference type="NCBI Taxonomy" id="927083"/>
    <lineage>
        <taxon>Bacteria</taxon>
        <taxon>Pseudomonadati</taxon>
        <taxon>Myxococcota</taxon>
        <taxon>Polyangia</taxon>
        <taxon>Polyangiales</taxon>
        <taxon>Sandaracinaceae</taxon>
        <taxon>Sandaracinus</taxon>
    </lineage>
</organism>
<comment type="similarity">
    <text evidence="1">Belongs to the transferase hexapeptide repeat family.</text>
</comment>
<evidence type="ECO:0000313" key="9">
    <source>
        <dbReference type="Proteomes" id="UP000034883"/>
    </source>
</evidence>
<dbReference type="KEGG" id="samy:DB32_001809"/>
<dbReference type="RefSeq" id="WP_075097484.1">
    <property type="nucleotide sequence ID" value="NZ_CP011125.1"/>
</dbReference>
<keyword evidence="2" id="KW-0028">Amino-acid biosynthesis</keyword>
<dbReference type="STRING" id="927083.DB32_001809"/>
<dbReference type="Proteomes" id="UP000034883">
    <property type="component" value="Chromosome"/>
</dbReference>
<dbReference type="CDD" id="cd04647">
    <property type="entry name" value="LbH_MAT_like"/>
    <property type="match status" value="1"/>
</dbReference>
<dbReference type="InterPro" id="IPR018357">
    <property type="entry name" value="Hexapep_transf_CS"/>
</dbReference>
<proteinExistence type="inferred from homology"/>
<keyword evidence="5" id="KW-0220">Diaminopimelate biosynthesis</keyword>
<dbReference type="OrthoDB" id="9815592at2"/>
<dbReference type="PROSITE" id="PS00101">
    <property type="entry name" value="HEXAPEP_TRANSFERASES"/>
    <property type="match status" value="1"/>
</dbReference>
<dbReference type="InterPro" id="IPR050179">
    <property type="entry name" value="Trans_hexapeptide_repeat"/>
</dbReference>
<dbReference type="GO" id="GO:0016746">
    <property type="term" value="F:acyltransferase activity"/>
    <property type="evidence" value="ECO:0007669"/>
    <property type="project" value="UniProtKB-KW"/>
</dbReference>
<dbReference type="Pfam" id="PF00132">
    <property type="entry name" value="Hexapep"/>
    <property type="match status" value="1"/>
</dbReference>
<evidence type="ECO:0000256" key="2">
    <source>
        <dbReference type="ARBA" id="ARBA00022605"/>
    </source>
</evidence>
<dbReference type="InterPro" id="IPR001451">
    <property type="entry name" value="Hexapep"/>
</dbReference>
<evidence type="ECO:0000256" key="7">
    <source>
        <dbReference type="ARBA" id="ARBA00023315"/>
    </source>
</evidence>
<keyword evidence="7" id="KW-0012">Acyltransferase</keyword>
<name>A0A0F6YI38_9BACT</name>
<keyword evidence="4" id="KW-0677">Repeat</keyword>
<gene>
    <name evidence="8" type="ORF">DB32_001809</name>
</gene>
<keyword evidence="9" id="KW-1185">Reference proteome</keyword>
<sequence length="209" mass="22875">MASIRSRIRAVLRTVAVERGIGFALYQRLVSNNDGRDHAEYLRRHGGLHSMGRDVMIVPGTTITDPAYTRIGNNVVLSKCALIGHDGSIGVLSRAYKRKLDRVGKIDIRDDVFIGFGAIVMPGVTIGPNAIVAAGAVVTRNVEPGTIVAGVPAREVGRVAELVDKLERESRDLPWWDLLARREGDIDPELEPELVRRRVAAFYGRGDAE</sequence>
<evidence type="ECO:0000256" key="3">
    <source>
        <dbReference type="ARBA" id="ARBA00022679"/>
    </source>
</evidence>
<evidence type="ECO:0000256" key="6">
    <source>
        <dbReference type="ARBA" id="ARBA00023154"/>
    </source>
</evidence>
<evidence type="ECO:0000256" key="5">
    <source>
        <dbReference type="ARBA" id="ARBA00022915"/>
    </source>
</evidence>
<keyword evidence="6" id="KW-0457">Lysine biosynthesis</keyword>
<dbReference type="PANTHER" id="PTHR43300">
    <property type="entry name" value="ACETYLTRANSFERASE"/>
    <property type="match status" value="1"/>
</dbReference>
<reference evidence="8 9" key="1">
    <citation type="submission" date="2015-03" db="EMBL/GenBank/DDBJ databases">
        <title>Genome assembly of Sandaracinus amylolyticus DSM 53668.</title>
        <authorList>
            <person name="Sharma G."/>
            <person name="Subramanian S."/>
        </authorList>
    </citation>
    <scope>NUCLEOTIDE SEQUENCE [LARGE SCALE GENOMIC DNA]</scope>
    <source>
        <strain evidence="8 9">DSM 53668</strain>
    </source>
</reference>
<dbReference type="GO" id="GO:0019877">
    <property type="term" value="P:diaminopimelate biosynthetic process"/>
    <property type="evidence" value="ECO:0007669"/>
    <property type="project" value="UniProtKB-KW"/>
</dbReference>
<keyword evidence="3 8" id="KW-0808">Transferase</keyword>
<dbReference type="AlphaFoldDB" id="A0A0F6YI38"/>
<protein>
    <submittedName>
        <fullName evidence="8">Chloramphenicol acetyltransferase</fullName>
    </submittedName>
</protein>